<reference evidence="2 3" key="1">
    <citation type="submission" date="2015-01" db="EMBL/GenBank/DDBJ databases">
        <title>Evolution of Trichinella species and genotypes.</title>
        <authorList>
            <person name="Korhonen P.K."/>
            <person name="Edoardo P."/>
            <person name="Giuseppe L.R."/>
            <person name="Gasser R.B."/>
        </authorList>
    </citation>
    <scope>NUCLEOTIDE SEQUENCE [LARGE SCALE GENOMIC DNA]</scope>
    <source>
        <strain evidence="2">ISS417</strain>
    </source>
</reference>
<dbReference type="Proteomes" id="UP000055048">
    <property type="component" value="Unassembled WGS sequence"/>
</dbReference>
<dbReference type="AlphaFoldDB" id="A0A0V0THF2"/>
<keyword evidence="3" id="KW-1185">Reference proteome</keyword>
<name>A0A0V0THF2_9BILA</name>
<protein>
    <submittedName>
        <fullName evidence="2">Uncharacterized protein</fullName>
    </submittedName>
</protein>
<feature type="region of interest" description="Disordered" evidence="1">
    <location>
        <begin position="132"/>
        <end position="181"/>
    </location>
</feature>
<evidence type="ECO:0000313" key="2">
    <source>
        <dbReference type="EMBL" id="KRX38428.1"/>
    </source>
</evidence>
<dbReference type="OrthoDB" id="10476214at2759"/>
<comment type="caution">
    <text evidence="2">The sequence shown here is derived from an EMBL/GenBank/DDBJ whole genome shotgun (WGS) entry which is preliminary data.</text>
</comment>
<evidence type="ECO:0000313" key="3">
    <source>
        <dbReference type="Proteomes" id="UP000055048"/>
    </source>
</evidence>
<sequence>MTYLRCFLTGDALGSIICLYSSNVNYEVEVQRLKEHFERLYTVVTSVEWTREKFSDPIDRNVDAMTAETNLARLSFWQNKCCSLMKARSFRSGLEHLIKLNVTDTDREEDCNSEWMKGAWFSLVQKARCDGSSMREAGRKGSKAGGRQTEMTAEGNAPVDTGLSSLSDECENSAIAKGKPF</sequence>
<proteinExistence type="predicted"/>
<accession>A0A0V0THF2</accession>
<gene>
    <name evidence="2" type="ORF">T05_8252</name>
</gene>
<evidence type="ECO:0000256" key="1">
    <source>
        <dbReference type="SAM" id="MobiDB-lite"/>
    </source>
</evidence>
<organism evidence="2 3">
    <name type="scientific">Trichinella murrelli</name>
    <dbReference type="NCBI Taxonomy" id="144512"/>
    <lineage>
        <taxon>Eukaryota</taxon>
        <taxon>Metazoa</taxon>
        <taxon>Ecdysozoa</taxon>
        <taxon>Nematoda</taxon>
        <taxon>Enoplea</taxon>
        <taxon>Dorylaimia</taxon>
        <taxon>Trichinellida</taxon>
        <taxon>Trichinellidae</taxon>
        <taxon>Trichinella</taxon>
    </lineage>
</organism>
<dbReference type="EMBL" id="JYDJ01000268">
    <property type="protein sequence ID" value="KRX38428.1"/>
    <property type="molecule type" value="Genomic_DNA"/>
</dbReference>